<dbReference type="AlphaFoldDB" id="A0A2S3UPL2"/>
<sequence length="109" mass="12289">MNELKEQIESAREKVAYCRIRAERPSARLEDEFALEKARTRLLTLELRLLKLGQGQRAGVNPKVSDGKIIRTKREQKVSTARERAEAAFGSLQRVPKGLNTSQALKGND</sequence>
<comment type="caution">
    <text evidence="2">The sequence shown here is derived from an EMBL/GenBank/DDBJ whole genome shotgun (WGS) entry which is preliminary data.</text>
</comment>
<feature type="region of interest" description="Disordered" evidence="1">
    <location>
        <begin position="58"/>
        <end position="93"/>
    </location>
</feature>
<evidence type="ECO:0000313" key="3">
    <source>
        <dbReference type="Proteomes" id="UP000236959"/>
    </source>
</evidence>
<dbReference type="Proteomes" id="UP000236959">
    <property type="component" value="Unassembled WGS sequence"/>
</dbReference>
<keyword evidence="3" id="KW-1185">Reference proteome</keyword>
<evidence type="ECO:0000313" key="2">
    <source>
        <dbReference type="EMBL" id="POF29652.1"/>
    </source>
</evidence>
<reference evidence="2 3" key="1">
    <citation type="submission" date="2018-01" db="EMBL/GenBank/DDBJ databases">
        <title>Genomic Encyclopedia of Archaeal and Bacterial Type Strains, Phase II (KMG-II): from individual species to whole genera.</title>
        <authorList>
            <person name="Goeker M."/>
        </authorList>
    </citation>
    <scope>NUCLEOTIDE SEQUENCE [LARGE SCALE GENOMIC DNA]</scope>
    <source>
        <strain evidence="2 3">DSM 17023</strain>
    </source>
</reference>
<protein>
    <submittedName>
        <fullName evidence="2">Uncharacterized protein</fullName>
    </submittedName>
</protein>
<feature type="compositionally biased region" description="Basic and acidic residues" evidence="1">
    <location>
        <begin position="65"/>
        <end position="86"/>
    </location>
</feature>
<dbReference type="EMBL" id="PPCN01000008">
    <property type="protein sequence ID" value="POF29652.1"/>
    <property type="molecule type" value="Genomic_DNA"/>
</dbReference>
<accession>A0A2S3UPL2</accession>
<proteinExistence type="predicted"/>
<name>A0A2S3UPL2_9HYPH</name>
<evidence type="ECO:0000256" key="1">
    <source>
        <dbReference type="SAM" id="MobiDB-lite"/>
    </source>
</evidence>
<gene>
    <name evidence="2" type="ORF">CLV41_10875</name>
</gene>
<organism evidence="2 3">
    <name type="scientific">Roseibium marinum</name>
    <dbReference type="NCBI Taxonomy" id="281252"/>
    <lineage>
        <taxon>Bacteria</taxon>
        <taxon>Pseudomonadati</taxon>
        <taxon>Pseudomonadota</taxon>
        <taxon>Alphaproteobacteria</taxon>
        <taxon>Hyphomicrobiales</taxon>
        <taxon>Stappiaceae</taxon>
        <taxon>Roseibium</taxon>
    </lineage>
</organism>